<feature type="domain" description="PH" evidence="4">
    <location>
        <begin position="62"/>
        <end position="175"/>
    </location>
</feature>
<dbReference type="GO" id="GO:0005096">
    <property type="term" value="F:GTPase activator activity"/>
    <property type="evidence" value="ECO:0007669"/>
    <property type="project" value="UniProtKB-KW"/>
</dbReference>
<feature type="compositionally biased region" description="Basic and acidic residues" evidence="3">
    <location>
        <begin position="741"/>
        <end position="751"/>
    </location>
</feature>
<dbReference type="Gene3D" id="2.30.29.30">
    <property type="entry name" value="Pleckstrin-homology domain (PH domain)/Phosphotyrosine-binding domain (PTB)"/>
    <property type="match status" value="1"/>
</dbReference>
<evidence type="ECO:0000256" key="2">
    <source>
        <dbReference type="ARBA" id="ARBA00022553"/>
    </source>
</evidence>
<evidence type="ECO:0000259" key="5">
    <source>
        <dbReference type="PROSITE" id="PS50238"/>
    </source>
</evidence>
<dbReference type="CDD" id="cd04402">
    <property type="entry name" value="RhoGAP_ARHGAP20"/>
    <property type="match status" value="1"/>
</dbReference>
<dbReference type="SMART" id="SM00324">
    <property type="entry name" value="RhoGAP"/>
    <property type="match status" value="1"/>
</dbReference>
<sequence>MRRGSYDDAVASLRPHLQNLAHRRRSAPSLAFSRALGKTWTPIREEGLGQVPANQSPFVLGLTNENAELTLDERVQLTEGQKTKERQLFLFSDILVIAKLKASSSSYRLKHRVNLEQLWIVSFEDEEDEEDEEGDAGINLKASLFLAWPLAQCVVSFRSPEVKERWLDTLHRKIREATERSGSPSPLPTGLMTVLSGSVTCKTLGGVMDSVIEVPTDGKASAAQKAEPLGNEEGRGCHPIEKMGGGWRHFLQRKRSSAHSDSGPAPREPLLFSQPLSKVCGGDGQLPQPITDMLMLLLKKGVFTEGVFRKAANARSLKEIRELLNSGTEVELESKPVILLAALLKDFLRQIPGSLLVAEEYAAWMATLETKDLLERRAQLRQVIDRLPLANGVLLQHLLCVLHHISRNTTTNKMDANNLSICIGPNLLQHSPEPEVVSKVTDLTQFLIENCCEIFGSRSSLFSETQTKKSLLITWTRSPLTSTTLRTTARTPTQRGTPPVTTTTCPSPSPAAGRSPPSSSPPSPPAALSTAACYWPAATRTAPGSRSARSRSLRPRTPSCGRRRVRGQPRPLSGAAGAGSPPLPARWRAPSPTNQRAPSSPARRWPLPRPPGGPRSPGSSPYACRPPRRPPRPPQETEKEEKVKRRSQSMRSRGMARVRSWSTFTRGGSLKKADAPSPKRAGPSPARRSRRTPPPRPRPRQATPPAAVGHRGVPGGGPQDSGPAPFVRRGPPAPAPAVPHPDCEWRQRAGEEVSPGVRQRGLPAAARPGRGHAHTARGSAPCGVPPPGHVRVRIPRQQQRPHDEANRRCSQPLFEEMLYAKESYV</sequence>
<evidence type="ECO:0008006" key="8">
    <source>
        <dbReference type="Google" id="ProtNLM"/>
    </source>
</evidence>
<dbReference type="PANTHER" id="PTHR23179:SF26">
    <property type="entry name" value="T-CELL ACTIVATION RHO GTPASE-ACTIVATING PROTEIN"/>
    <property type="match status" value="1"/>
</dbReference>
<evidence type="ECO:0000256" key="1">
    <source>
        <dbReference type="ARBA" id="ARBA00022468"/>
    </source>
</evidence>
<dbReference type="InterPro" id="IPR001849">
    <property type="entry name" value="PH_domain"/>
</dbReference>
<dbReference type="InterPro" id="IPR047887">
    <property type="entry name" value="ARHGAP20_PH"/>
</dbReference>
<dbReference type="AlphaFoldDB" id="A0A9Q1I1J5"/>
<proteinExistence type="predicted"/>
<dbReference type="GO" id="GO:0007165">
    <property type="term" value="P:signal transduction"/>
    <property type="evidence" value="ECO:0007669"/>
    <property type="project" value="InterPro"/>
</dbReference>
<feature type="compositionally biased region" description="Low complexity" evidence="3">
    <location>
        <begin position="596"/>
        <end position="605"/>
    </location>
</feature>
<keyword evidence="1" id="KW-0343">GTPase activation</keyword>
<keyword evidence="7" id="KW-1185">Reference proteome</keyword>
<dbReference type="OrthoDB" id="27389at2759"/>
<dbReference type="InterPro" id="IPR047886">
    <property type="entry name" value="ARHGAP20-like_RhoGAP"/>
</dbReference>
<feature type="compositionally biased region" description="Basic residues" evidence="3">
    <location>
        <begin position="687"/>
        <end position="699"/>
    </location>
</feature>
<dbReference type="Gene3D" id="1.10.555.10">
    <property type="entry name" value="Rho GTPase activation protein"/>
    <property type="match status" value="1"/>
</dbReference>
<evidence type="ECO:0000313" key="7">
    <source>
        <dbReference type="Proteomes" id="UP001152803"/>
    </source>
</evidence>
<dbReference type="EMBL" id="JAFJMO010000006">
    <property type="protein sequence ID" value="KAJ8275347.1"/>
    <property type="molecule type" value="Genomic_DNA"/>
</dbReference>
<dbReference type="PROSITE" id="PS50003">
    <property type="entry name" value="PH_DOMAIN"/>
    <property type="match status" value="1"/>
</dbReference>
<dbReference type="GO" id="GO:0035023">
    <property type="term" value="P:regulation of Rho protein signal transduction"/>
    <property type="evidence" value="ECO:0007669"/>
    <property type="project" value="InterPro"/>
</dbReference>
<evidence type="ECO:0000259" key="4">
    <source>
        <dbReference type="PROSITE" id="PS50003"/>
    </source>
</evidence>
<dbReference type="InterPro" id="IPR011993">
    <property type="entry name" value="PH-like_dom_sf"/>
</dbReference>
<dbReference type="Pfam" id="PF00620">
    <property type="entry name" value="RhoGAP"/>
    <property type="match status" value="1"/>
</dbReference>
<dbReference type="PANTHER" id="PTHR23179">
    <property type="entry name" value="T-CELL ACTIVATION RHO GTPASE ACTIVATING PROTEIN-RELATED"/>
    <property type="match status" value="1"/>
</dbReference>
<dbReference type="PROSITE" id="PS50238">
    <property type="entry name" value="RHOGAP"/>
    <property type="match status" value="1"/>
</dbReference>
<feature type="compositionally biased region" description="Low complexity" evidence="3">
    <location>
        <begin position="526"/>
        <end position="547"/>
    </location>
</feature>
<protein>
    <recommendedName>
        <fullName evidence="8">Rho-GAP domain-containing protein</fullName>
    </recommendedName>
</protein>
<reference evidence="6" key="1">
    <citation type="journal article" date="2023" name="Science">
        <title>Genome structures resolve the early diversification of teleost fishes.</title>
        <authorList>
            <person name="Parey E."/>
            <person name="Louis A."/>
            <person name="Montfort J."/>
            <person name="Bouchez O."/>
            <person name="Roques C."/>
            <person name="Iampietro C."/>
            <person name="Lluch J."/>
            <person name="Castinel A."/>
            <person name="Donnadieu C."/>
            <person name="Desvignes T."/>
            <person name="Floi Bucao C."/>
            <person name="Jouanno E."/>
            <person name="Wen M."/>
            <person name="Mejri S."/>
            <person name="Dirks R."/>
            <person name="Jansen H."/>
            <person name="Henkel C."/>
            <person name="Chen W.J."/>
            <person name="Zahm M."/>
            <person name="Cabau C."/>
            <person name="Klopp C."/>
            <person name="Thompson A.W."/>
            <person name="Robinson-Rechavi M."/>
            <person name="Braasch I."/>
            <person name="Lecointre G."/>
            <person name="Bobe J."/>
            <person name="Postlethwait J.H."/>
            <person name="Berthelot C."/>
            <person name="Roest Crollius H."/>
            <person name="Guiguen Y."/>
        </authorList>
    </citation>
    <scope>NUCLEOTIDE SEQUENCE</scope>
    <source>
        <strain evidence="6">Concon-B</strain>
    </source>
</reference>
<accession>A0A9Q1I1J5</accession>
<gene>
    <name evidence="6" type="ORF">COCON_G00099720</name>
</gene>
<dbReference type="InterPro" id="IPR008936">
    <property type="entry name" value="Rho_GTPase_activation_prot"/>
</dbReference>
<dbReference type="SUPFAM" id="SSF48350">
    <property type="entry name" value="GTPase activation domain, GAP"/>
    <property type="match status" value="1"/>
</dbReference>
<comment type="caution">
    <text evidence="6">The sequence shown here is derived from an EMBL/GenBank/DDBJ whole genome shotgun (WGS) entry which is preliminary data.</text>
</comment>
<dbReference type="SUPFAM" id="SSF50729">
    <property type="entry name" value="PH domain-like"/>
    <property type="match status" value="1"/>
</dbReference>
<feature type="region of interest" description="Disordered" evidence="3">
    <location>
        <begin position="483"/>
        <end position="788"/>
    </location>
</feature>
<dbReference type="Pfam" id="PF22286">
    <property type="entry name" value="RHG20_PH"/>
    <property type="match status" value="1"/>
</dbReference>
<evidence type="ECO:0000256" key="3">
    <source>
        <dbReference type="SAM" id="MobiDB-lite"/>
    </source>
</evidence>
<feature type="domain" description="Rho-GAP" evidence="5">
    <location>
        <begin position="274"/>
        <end position="455"/>
    </location>
</feature>
<dbReference type="Proteomes" id="UP001152803">
    <property type="component" value="Unassembled WGS sequence"/>
</dbReference>
<organism evidence="6 7">
    <name type="scientific">Conger conger</name>
    <name type="common">Conger eel</name>
    <name type="synonym">Muraena conger</name>
    <dbReference type="NCBI Taxonomy" id="82655"/>
    <lineage>
        <taxon>Eukaryota</taxon>
        <taxon>Metazoa</taxon>
        <taxon>Chordata</taxon>
        <taxon>Craniata</taxon>
        <taxon>Vertebrata</taxon>
        <taxon>Euteleostomi</taxon>
        <taxon>Actinopterygii</taxon>
        <taxon>Neopterygii</taxon>
        <taxon>Teleostei</taxon>
        <taxon>Anguilliformes</taxon>
        <taxon>Congridae</taxon>
        <taxon>Conger</taxon>
    </lineage>
</organism>
<feature type="compositionally biased region" description="Low complexity" evidence="3">
    <location>
        <begin position="569"/>
        <end position="580"/>
    </location>
</feature>
<dbReference type="InterPro" id="IPR000198">
    <property type="entry name" value="RhoGAP_dom"/>
</dbReference>
<name>A0A9Q1I1J5_CONCO</name>
<feature type="compositionally biased region" description="Low complexity" evidence="3">
    <location>
        <begin position="483"/>
        <end position="517"/>
    </location>
</feature>
<keyword evidence="2" id="KW-0597">Phosphoprotein</keyword>
<feature type="compositionally biased region" description="Low complexity" evidence="3">
    <location>
        <begin position="675"/>
        <end position="686"/>
    </location>
</feature>
<evidence type="ECO:0000313" key="6">
    <source>
        <dbReference type="EMBL" id="KAJ8275347.1"/>
    </source>
</evidence>